<accession>A0A2M6WH28</accession>
<protein>
    <recommendedName>
        <fullName evidence="4">Prepilin-type N-terminal cleavage/methylation domain-containing protein</fullName>
    </recommendedName>
</protein>
<sequence>MKSKKIRNLQPTPYKLPTNRGFTLIEVALVVGILLIVGGTAALLQRDFFRLNSYFQQSLLSQQEAVKAIRTMVKEIRASNIADNGAYQIKTASDNALTVYTDTNSDNIREEVRYYLENTNLKKGIIIPTGNPVIYDPANEVLTTMVRNIAPTTTPLFTYFDNMFTGTQTPMISPINASDVRLIEIRFAIDRDPNQLPEPLEFKTKVFLRNAKDN</sequence>
<dbReference type="NCBIfam" id="TIGR02532">
    <property type="entry name" value="IV_pilin_GFxxxE"/>
    <property type="match status" value="1"/>
</dbReference>
<proteinExistence type="predicted"/>
<comment type="caution">
    <text evidence="2">The sequence shown here is derived from an EMBL/GenBank/DDBJ whole genome shotgun (WGS) entry which is preliminary data.</text>
</comment>
<keyword evidence="1" id="KW-1133">Transmembrane helix</keyword>
<evidence type="ECO:0000313" key="3">
    <source>
        <dbReference type="Proteomes" id="UP000228635"/>
    </source>
</evidence>
<gene>
    <name evidence="2" type="ORF">COU08_04535</name>
</gene>
<evidence type="ECO:0000256" key="1">
    <source>
        <dbReference type="SAM" id="Phobius"/>
    </source>
</evidence>
<organism evidence="2 3">
    <name type="scientific">Candidatus Harrisonbacteria bacterium CG10_big_fil_rev_8_21_14_0_10_42_17</name>
    <dbReference type="NCBI Taxonomy" id="1974584"/>
    <lineage>
        <taxon>Bacteria</taxon>
        <taxon>Candidatus Harrisoniibacteriota</taxon>
    </lineage>
</organism>
<dbReference type="AlphaFoldDB" id="A0A2M6WH28"/>
<feature type="transmembrane region" description="Helical" evidence="1">
    <location>
        <begin position="21"/>
        <end position="44"/>
    </location>
</feature>
<dbReference type="Pfam" id="PF07963">
    <property type="entry name" value="N_methyl"/>
    <property type="match status" value="1"/>
</dbReference>
<keyword evidence="1" id="KW-0812">Transmembrane</keyword>
<dbReference type="EMBL" id="PFBA01000035">
    <property type="protein sequence ID" value="PIT92090.1"/>
    <property type="molecule type" value="Genomic_DNA"/>
</dbReference>
<keyword evidence="1" id="KW-0472">Membrane</keyword>
<dbReference type="PROSITE" id="PS00409">
    <property type="entry name" value="PROKAR_NTER_METHYL"/>
    <property type="match status" value="1"/>
</dbReference>
<reference evidence="3" key="1">
    <citation type="submission" date="2017-09" db="EMBL/GenBank/DDBJ databases">
        <title>Depth-based differentiation of microbial function through sediment-hosted aquifers and enrichment of novel symbionts in the deep terrestrial subsurface.</title>
        <authorList>
            <person name="Probst A.J."/>
            <person name="Ladd B."/>
            <person name="Jarett J.K."/>
            <person name="Geller-Mcgrath D.E."/>
            <person name="Sieber C.M.K."/>
            <person name="Emerson J.B."/>
            <person name="Anantharaman K."/>
            <person name="Thomas B.C."/>
            <person name="Malmstrom R."/>
            <person name="Stieglmeier M."/>
            <person name="Klingl A."/>
            <person name="Woyke T."/>
            <person name="Ryan C.M."/>
            <person name="Banfield J.F."/>
        </authorList>
    </citation>
    <scope>NUCLEOTIDE SEQUENCE [LARGE SCALE GENOMIC DNA]</scope>
</reference>
<dbReference type="InterPro" id="IPR012902">
    <property type="entry name" value="N_methyl_site"/>
</dbReference>
<evidence type="ECO:0008006" key="4">
    <source>
        <dbReference type="Google" id="ProtNLM"/>
    </source>
</evidence>
<evidence type="ECO:0000313" key="2">
    <source>
        <dbReference type="EMBL" id="PIT92090.1"/>
    </source>
</evidence>
<dbReference type="Proteomes" id="UP000228635">
    <property type="component" value="Unassembled WGS sequence"/>
</dbReference>
<name>A0A2M6WH28_9BACT</name>